<dbReference type="InterPro" id="IPR022398">
    <property type="entry name" value="Peptidase_S8_His-AS"/>
</dbReference>
<comment type="similarity">
    <text evidence="1 9 10">Belongs to the peptidase S8 family.</text>
</comment>
<dbReference type="PROSITE" id="PS00138">
    <property type="entry name" value="SUBTILASE_SER"/>
    <property type="match status" value="1"/>
</dbReference>
<dbReference type="GO" id="GO:0004252">
    <property type="term" value="F:serine-type endopeptidase activity"/>
    <property type="evidence" value="ECO:0007669"/>
    <property type="project" value="UniProtKB-UniRule"/>
</dbReference>
<dbReference type="PROSITE" id="PS00137">
    <property type="entry name" value="SUBTILASE_HIS"/>
    <property type="match status" value="1"/>
</dbReference>
<protein>
    <submittedName>
        <fullName evidence="15">Subtilisin-like protein</fullName>
    </submittedName>
</protein>
<accession>A0A1X0RF51</accession>
<dbReference type="InterPro" id="IPR034187">
    <property type="entry name" value="Peptidases_S8_5"/>
</dbReference>
<feature type="active site" description="Charge relay system" evidence="8 9">
    <location>
        <position position="161"/>
    </location>
</feature>
<dbReference type="VEuPathDB" id="FungiDB:BCV72DRAFT_15391"/>
<organism evidence="15">
    <name type="scientific">Rhizopus microsporus var. microsporus</name>
    <dbReference type="NCBI Taxonomy" id="86635"/>
    <lineage>
        <taxon>Eukaryota</taxon>
        <taxon>Fungi</taxon>
        <taxon>Fungi incertae sedis</taxon>
        <taxon>Mucoromycota</taxon>
        <taxon>Mucoromycotina</taxon>
        <taxon>Mucoromycetes</taxon>
        <taxon>Mucorales</taxon>
        <taxon>Mucorineae</taxon>
        <taxon>Rhizopodaceae</taxon>
        <taxon>Rhizopus</taxon>
    </lineage>
</organism>
<name>A0A1X0RF51_RHIZD</name>
<dbReference type="PROSITE" id="PS00136">
    <property type="entry name" value="SUBTILASE_ASP"/>
    <property type="match status" value="1"/>
</dbReference>
<dbReference type="EMBL" id="KV921864">
    <property type="protein sequence ID" value="ORE10571.1"/>
    <property type="molecule type" value="Genomic_DNA"/>
</dbReference>
<dbReference type="InterPro" id="IPR003137">
    <property type="entry name" value="PA_domain"/>
</dbReference>
<evidence type="ECO:0000256" key="1">
    <source>
        <dbReference type="ARBA" id="ARBA00011073"/>
    </source>
</evidence>
<evidence type="ECO:0000256" key="8">
    <source>
        <dbReference type="PIRSR" id="PIRSR615500-1"/>
    </source>
</evidence>
<keyword evidence="6 9" id="KW-0378">Hydrolase</keyword>
<evidence type="ECO:0000259" key="12">
    <source>
        <dbReference type="Pfam" id="PF00082"/>
    </source>
</evidence>
<evidence type="ECO:0000256" key="10">
    <source>
        <dbReference type="RuleBase" id="RU003355"/>
    </source>
</evidence>
<evidence type="ECO:0000256" key="6">
    <source>
        <dbReference type="ARBA" id="ARBA00022801"/>
    </source>
</evidence>
<feature type="active site" description="Charge relay system" evidence="8 9">
    <location>
        <position position="526"/>
    </location>
</feature>
<feature type="domain" description="C5a peptidase/Subtilisin-like protease SBT2-like Fn3-like" evidence="14">
    <location>
        <begin position="600"/>
        <end position="717"/>
    </location>
</feature>
<dbReference type="PANTHER" id="PTHR43806:SF66">
    <property type="entry name" value="SERIN ENDOPEPTIDASE"/>
    <property type="match status" value="1"/>
</dbReference>
<evidence type="ECO:0000256" key="5">
    <source>
        <dbReference type="ARBA" id="ARBA00022729"/>
    </source>
</evidence>
<evidence type="ECO:0000256" key="4">
    <source>
        <dbReference type="ARBA" id="ARBA00022670"/>
    </source>
</evidence>
<dbReference type="GO" id="GO:0006508">
    <property type="term" value="P:proteolysis"/>
    <property type="evidence" value="ECO:0007669"/>
    <property type="project" value="UniProtKB-KW"/>
</dbReference>
<dbReference type="CDD" id="cd07489">
    <property type="entry name" value="Peptidases_S8_5"/>
    <property type="match status" value="1"/>
</dbReference>
<dbReference type="Pfam" id="PF00082">
    <property type="entry name" value="Peptidase_S8"/>
    <property type="match status" value="1"/>
</dbReference>
<gene>
    <name evidence="15" type="ORF">BCV72DRAFT_15391</name>
</gene>
<dbReference type="InterPro" id="IPR023827">
    <property type="entry name" value="Peptidase_S8_Asp-AS"/>
</dbReference>
<dbReference type="GO" id="GO:0016020">
    <property type="term" value="C:membrane"/>
    <property type="evidence" value="ECO:0007669"/>
    <property type="project" value="InterPro"/>
</dbReference>
<dbReference type="PANTHER" id="PTHR43806">
    <property type="entry name" value="PEPTIDASE S8"/>
    <property type="match status" value="1"/>
</dbReference>
<dbReference type="InterPro" id="IPR046450">
    <property type="entry name" value="PA_dom_sf"/>
</dbReference>
<dbReference type="Pfam" id="PF06280">
    <property type="entry name" value="fn3_5"/>
    <property type="match status" value="1"/>
</dbReference>
<dbReference type="InterPro" id="IPR000209">
    <property type="entry name" value="Peptidase_S8/S53_dom"/>
</dbReference>
<dbReference type="Gene3D" id="3.50.30.30">
    <property type="match status" value="1"/>
</dbReference>
<dbReference type="InterPro" id="IPR015500">
    <property type="entry name" value="Peptidase_S8_subtilisin-rel"/>
</dbReference>
<reference evidence="15" key="1">
    <citation type="journal article" date="2016" name="Proc. Natl. Acad. Sci. U.S.A.">
        <title>Lipid metabolic changes in an early divergent fungus govern the establishment of a mutualistic symbiosis with endobacteria.</title>
        <authorList>
            <person name="Lastovetsky O.A."/>
            <person name="Gaspar M.L."/>
            <person name="Mondo S.J."/>
            <person name="LaButti K.M."/>
            <person name="Sandor L."/>
            <person name="Grigoriev I.V."/>
            <person name="Henry S.A."/>
            <person name="Pawlowska T.E."/>
        </authorList>
    </citation>
    <scope>NUCLEOTIDE SEQUENCE [LARGE SCALE GENOMIC DNA]</scope>
    <source>
        <strain evidence="15">ATCC 52814</strain>
    </source>
</reference>
<dbReference type="AlphaFoldDB" id="A0A1X0RF51"/>
<evidence type="ECO:0000259" key="13">
    <source>
        <dbReference type="Pfam" id="PF02225"/>
    </source>
</evidence>
<feature type="domain" description="Peptidase S8/S53" evidence="12">
    <location>
        <begin position="152"/>
        <end position="543"/>
    </location>
</feature>
<evidence type="ECO:0000256" key="2">
    <source>
        <dbReference type="ARBA" id="ARBA00022512"/>
    </source>
</evidence>
<dbReference type="PROSITE" id="PS51892">
    <property type="entry name" value="SUBTILASE"/>
    <property type="match status" value="1"/>
</dbReference>
<dbReference type="InterPro" id="IPR036852">
    <property type="entry name" value="Peptidase_S8/S53_dom_sf"/>
</dbReference>
<evidence type="ECO:0000256" key="11">
    <source>
        <dbReference type="SAM" id="SignalP"/>
    </source>
</evidence>
<feature type="active site" description="Charge relay system" evidence="8 9">
    <location>
        <position position="217"/>
    </location>
</feature>
<evidence type="ECO:0000259" key="14">
    <source>
        <dbReference type="Pfam" id="PF06280"/>
    </source>
</evidence>
<sequence length="871" mass="94703">MKSVVILLFYMILYCLTVEAIKIKHHKFKETNSDIIPGRYIITFQDQKDTAGTFFSQSLHAIKNLKVNQRFNHKLFNGLSVNLSFKNEKDHKSSLLSLLDRPDIKYVYPVRVVRRPKVFAKKLSVPGKKEPSALPHQMSQVDIVHSKLKNKGRGILIAVLDSGVDYMHPALGQGFGKGFKVSKGYDLVGDMFTGTETPEPDDDPIDNCGPDTGSEGHGTHVSGIIAGWDPATNFTGVAPEANLAMYRIFGCVGNSATDVILKGLLMAYDSGADIINLSLGYANAWSENSDVIYPVLQKILARGIHVVAAAGNDGEKSIYSIGNPAISSNAYAVASIENEYKSVTDLRATGISHPILYSGSESSRDFIDGELVFATEDQDDTSAACDPDQILPTVKGKIAMIPRGNCGYLPKAKNAAAAGAIGVVFIGSTNALGPLSVKDAPIPCIMISLKDGQALLSALKSRVVKISMNKMGHPYPVTNGGLTSKTTSVGPTAELDFKPDIAAVGGTVFSTLPRYLKSWGIMSGTSMATPYVSGSIALYLVAKGKQKDSIKYIQEQFQNYAIPSKAIESSDLDIPIRIGAGLIQVYDAITQGVHITPGKISFNDTSSNAYRTQTLTIKNHGSQTIQYELLNVASVGIAPYDVKESGYAPTEPAKNVNATASLRFSIKKFKLPPGKTQTVKVTITPPKTDPKEHIFYGGYIVFKSKQPEIGKDISVPYFGKQGRQRDLPIIDNDYPKLVDANGKEFGPNDIFTYDHSVKNSSPTIRYRLLTPTAVLKIELIDMNVNKVIGTIQADSLYVNRHYQTGDRYESKISWPGTYLPPGSAPESEGVRTPDGTYKLRVSALKLFGNRNTPDDWETWTSCSIVLKNNNV</sequence>
<dbReference type="InterPro" id="IPR023828">
    <property type="entry name" value="Peptidase_S8_Ser-AS"/>
</dbReference>
<dbReference type="PRINTS" id="PR00723">
    <property type="entry name" value="SUBTILISIN"/>
</dbReference>
<keyword evidence="7 9" id="KW-0720">Serine protease</keyword>
<keyword evidence="3" id="KW-0964">Secreted</keyword>
<dbReference type="Gene3D" id="2.60.40.1710">
    <property type="entry name" value="Subtilisin-like superfamily"/>
    <property type="match status" value="1"/>
</dbReference>
<dbReference type="SUPFAM" id="SSF52025">
    <property type="entry name" value="PA domain"/>
    <property type="match status" value="1"/>
</dbReference>
<keyword evidence="4 9" id="KW-0645">Protease</keyword>
<dbReference type="InterPro" id="IPR010435">
    <property type="entry name" value="C5a/SBT2-like_Fn3"/>
</dbReference>
<evidence type="ECO:0000313" key="15">
    <source>
        <dbReference type="EMBL" id="ORE10571.1"/>
    </source>
</evidence>
<dbReference type="Pfam" id="PF02225">
    <property type="entry name" value="PA"/>
    <property type="match status" value="1"/>
</dbReference>
<dbReference type="Gene3D" id="3.40.50.200">
    <property type="entry name" value="Peptidase S8/S53 domain"/>
    <property type="match status" value="1"/>
</dbReference>
<dbReference type="GO" id="GO:0005615">
    <property type="term" value="C:extracellular space"/>
    <property type="evidence" value="ECO:0007669"/>
    <property type="project" value="TreeGrafter"/>
</dbReference>
<evidence type="ECO:0000256" key="9">
    <source>
        <dbReference type="PROSITE-ProRule" id="PRU01240"/>
    </source>
</evidence>
<dbReference type="Proteomes" id="UP000242414">
    <property type="component" value="Unassembled WGS sequence"/>
</dbReference>
<feature type="domain" description="PA" evidence="13">
    <location>
        <begin position="369"/>
        <end position="455"/>
    </location>
</feature>
<dbReference type="SUPFAM" id="SSF52743">
    <property type="entry name" value="Subtilisin-like"/>
    <property type="match status" value="1"/>
</dbReference>
<evidence type="ECO:0000256" key="3">
    <source>
        <dbReference type="ARBA" id="ARBA00022525"/>
    </source>
</evidence>
<keyword evidence="2" id="KW-0134">Cell wall</keyword>
<feature type="chain" id="PRO_5012868695" evidence="11">
    <location>
        <begin position="21"/>
        <end position="871"/>
    </location>
</feature>
<feature type="signal peptide" evidence="11">
    <location>
        <begin position="1"/>
        <end position="20"/>
    </location>
</feature>
<evidence type="ECO:0000256" key="7">
    <source>
        <dbReference type="ARBA" id="ARBA00022825"/>
    </source>
</evidence>
<proteinExistence type="inferred from homology"/>
<keyword evidence="5 11" id="KW-0732">Signal</keyword>
<dbReference type="OrthoDB" id="206201at2759"/>
<dbReference type="InterPro" id="IPR050131">
    <property type="entry name" value="Peptidase_S8_subtilisin-like"/>
</dbReference>